<reference evidence="13" key="1">
    <citation type="submission" date="2015-02" db="EMBL/GenBank/DDBJ databases">
        <title>Draft Genome of Frankia sp. CpI1-S.</title>
        <authorList>
            <person name="Oshone R.T."/>
            <person name="Ngom M."/>
            <person name="Ghodhbane-Gtari F."/>
            <person name="Gtari M."/>
            <person name="Morris K."/>
            <person name="Thomas K."/>
            <person name="Sen A."/>
            <person name="Tisa L.S."/>
        </authorList>
    </citation>
    <scope>NUCLEOTIDE SEQUENCE [LARGE SCALE GENOMIC DNA]</scope>
    <source>
        <strain evidence="13">CpI1-S</strain>
    </source>
</reference>
<comment type="catalytic activity">
    <reaction evidence="1 8 10">
        <text>Release of N-terminal proline from a peptide.</text>
        <dbReference type="EC" id="3.4.11.5"/>
    </reaction>
</comment>
<protein>
    <recommendedName>
        <fullName evidence="8 10">Proline iminopeptidase</fullName>
        <shortName evidence="8">PIP</shortName>
        <ecNumber evidence="8 10">3.4.11.5</ecNumber>
    </recommendedName>
    <alternativeName>
        <fullName evidence="8">Prolyl aminopeptidase</fullName>
    </alternativeName>
</protein>
<evidence type="ECO:0000256" key="6">
    <source>
        <dbReference type="ARBA" id="ARBA00022670"/>
    </source>
</evidence>
<dbReference type="InterPro" id="IPR000073">
    <property type="entry name" value="AB_hydrolase_1"/>
</dbReference>
<keyword evidence="6 8" id="KW-0645">Protease</keyword>
<organism evidence="12 13">
    <name type="scientific">Frankia torreyi</name>
    <dbReference type="NCBI Taxonomy" id="1856"/>
    <lineage>
        <taxon>Bacteria</taxon>
        <taxon>Bacillati</taxon>
        <taxon>Actinomycetota</taxon>
        <taxon>Actinomycetes</taxon>
        <taxon>Frankiales</taxon>
        <taxon>Frankiaceae</taxon>
        <taxon>Frankia</taxon>
    </lineage>
</organism>
<feature type="active site" description="Nucleophile" evidence="9">
    <location>
        <position position="115"/>
    </location>
</feature>
<evidence type="ECO:0000256" key="1">
    <source>
        <dbReference type="ARBA" id="ARBA00001585"/>
    </source>
</evidence>
<evidence type="ECO:0000256" key="4">
    <source>
        <dbReference type="ARBA" id="ARBA00022438"/>
    </source>
</evidence>
<proteinExistence type="inferred from homology"/>
<dbReference type="NCBIfam" id="TIGR01249">
    <property type="entry name" value="pro_imino_pep_1"/>
    <property type="match status" value="1"/>
</dbReference>
<dbReference type="InterPro" id="IPR005944">
    <property type="entry name" value="Pro_iminopeptidase"/>
</dbReference>
<gene>
    <name evidence="12" type="ORF">FF36_03378</name>
</gene>
<dbReference type="RefSeq" id="WP_044885977.1">
    <property type="nucleotide sequence ID" value="NZ_JYFN01000025.1"/>
</dbReference>
<dbReference type="Gene3D" id="3.40.50.1820">
    <property type="entry name" value="alpha/beta hydrolase"/>
    <property type="match status" value="1"/>
</dbReference>
<dbReference type="PATRIC" id="fig|1502723.3.peg.2809"/>
<dbReference type="PANTHER" id="PTHR43722:SF1">
    <property type="entry name" value="PROLINE IMINOPEPTIDASE"/>
    <property type="match status" value="1"/>
</dbReference>
<evidence type="ECO:0000256" key="2">
    <source>
        <dbReference type="ARBA" id="ARBA00004496"/>
    </source>
</evidence>
<sequence length="333" mass="36639">MGPQYPPIEPYDAGMLDVGDGNLVYWEVCGNPAGRPALVVHGGPGSGCSPGARRWFDPERYRVVLFDQRGCGRSTPHAADHDTDLRHNTTHHLLADMELLREHLGIDRWLLYGASWGSTLALAYAERHPHRVSEIVLAAVTMTRRRDIDWLYRGVARYFPEEWERFRNGLPPADGDGDGDGDGIVAGYARLLADPDPAVRRRAADEWCAWEDAVISLESNGQPGAYGGRPQRARLALARICSHYFAHGAWLDEGVLLRDAGRLAGIPGVLIHGRHDLGGPFLVAWELARAWPDAELVPITDSGHTGSDALGRRLRNALDRFARGQEDNSSAPV</sequence>
<dbReference type="SUPFAM" id="SSF53474">
    <property type="entry name" value="alpha/beta-Hydrolases"/>
    <property type="match status" value="1"/>
</dbReference>
<evidence type="ECO:0000256" key="3">
    <source>
        <dbReference type="ARBA" id="ARBA00010088"/>
    </source>
</evidence>
<keyword evidence="4 8" id="KW-0031">Aminopeptidase</keyword>
<evidence type="ECO:0000313" key="12">
    <source>
        <dbReference type="EMBL" id="KJE22309.1"/>
    </source>
</evidence>
<keyword evidence="7 8" id="KW-0378">Hydrolase</keyword>
<feature type="domain" description="AB hydrolase-1" evidence="11">
    <location>
        <begin position="38"/>
        <end position="305"/>
    </location>
</feature>
<dbReference type="InterPro" id="IPR029058">
    <property type="entry name" value="AB_hydrolase_fold"/>
</dbReference>
<feature type="active site" description="Proton donor" evidence="9">
    <location>
        <position position="304"/>
    </location>
</feature>
<comment type="subcellular location">
    <subcellularLocation>
        <location evidence="2 8">Cytoplasm</location>
    </subcellularLocation>
</comment>
<comment type="caution">
    <text evidence="12">The sequence shown here is derived from an EMBL/GenBank/DDBJ whole genome shotgun (WGS) entry which is preliminary data.</text>
</comment>
<evidence type="ECO:0000256" key="8">
    <source>
        <dbReference type="PIRNR" id="PIRNR006431"/>
    </source>
</evidence>
<dbReference type="PANTHER" id="PTHR43722">
    <property type="entry name" value="PROLINE IMINOPEPTIDASE"/>
    <property type="match status" value="1"/>
</dbReference>
<evidence type="ECO:0000256" key="7">
    <source>
        <dbReference type="ARBA" id="ARBA00022801"/>
    </source>
</evidence>
<dbReference type="GO" id="GO:0004177">
    <property type="term" value="F:aminopeptidase activity"/>
    <property type="evidence" value="ECO:0007669"/>
    <property type="project" value="UniProtKB-UniRule"/>
</dbReference>
<feature type="active site" evidence="9">
    <location>
        <position position="276"/>
    </location>
</feature>
<keyword evidence="13" id="KW-1185">Reference proteome</keyword>
<evidence type="ECO:0000256" key="10">
    <source>
        <dbReference type="RuleBase" id="RU003421"/>
    </source>
</evidence>
<reference evidence="12 13" key="2">
    <citation type="journal article" date="2016" name="Genome Announc.">
        <title>Permanent Draft Genome Sequences for Two Variants of Frankia sp. Strain CpI1, the First Frankia Strain Isolated from Root Nodules of Comptonia peregrina.</title>
        <authorList>
            <person name="Oshone R."/>
            <person name="Hurst S.G.IV."/>
            <person name="Abebe-Akele F."/>
            <person name="Simpson S."/>
            <person name="Morris K."/>
            <person name="Thomas W.K."/>
            <person name="Tisa L.S."/>
        </authorList>
    </citation>
    <scope>NUCLEOTIDE SEQUENCE [LARGE SCALE GENOMIC DNA]</scope>
    <source>
        <strain evidence="13">CpI1-S</strain>
    </source>
</reference>
<accession>A0A0D8BEC5</accession>
<dbReference type="PRINTS" id="PR00111">
    <property type="entry name" value="ABHYDROLASE"/>
</dbReference>
<dbReference type="OrthoDB" id="9796770at2"/>
<dbReference type="Proteomes" id="UP000032545">
    <property type="component" value="Unassembled WGS sequence"/>
</dbReference>
<evidence type="ECO:0000313" key="13">
    <source>
        <dbReference type="Proteomes" id="UP000032545"/>
    </source>
</evidence>
<dbReference type="EMBL" id="JYFN01000025">
    <property type="protein sequence ID" value="KJE22309.1"/>
    <property type="molecule type" value="Genomic_DNA"/>
</dbReference>
<evidence type="ECO:0000259" key="11">
    <source>
        <dbReference type="Pfam" id="PF00561"/>
    </source>
</evidence>
<comment type="similarity">
    <text evidence="3 8 10">Belongs to the peptidase S33 family.</text>
</comment>
<evidence type="ECO:0000256" key="9">
    <source>
        <dbReference type="PIRSR" id="PIRSR006431-1"/>
    </source>
</evidence>
<dbReference type="EC" id="3.4.11.5" evidence="8 10"/>
<dbReference type="Pfam" id="PF00561">
    <property type="entry name" value="Abhydrolase_1"/>
    <property type="match status" value="1"/>
</dbReference>
<evidence type="ECO:0000256" key="5">
    <source>
        <dbReference type="ARBA" id="ARBA00022490"/>
    </source>
</evidence>
<dbReference type="GO" id="GO:0006508">
    <property type="term" value="P:proteolysis"/>
    <property type="evidence" value="ECO:0007669"/>
    <property type="project" value="UniProtKB-KW"/>
</dbReference>
<dbReference type="PIRSF" id="PIRSF006431">
    <property type="entry name" value="Pept_S33"/>
    <property type="match status" value="1"/>
</dbReference>
<dbReference type="GO" id="GO:0005737">
    <property type="term" value="C:cytoplasm"/>
    <property type="evidence" value="ECO:0007669"/>
    <property type="project" value="UniProtKB-SubCell"/>
</dbReference>
<keyword evidence="5 8" id="KW-0963">Cytoplasm</keyword>
<dbReference type="InterPro" id="IPR002410">
    <property type="entry name" value="Peptidase_S33"/>
</dbReference>
<name>A0A0D8BEC5_9ACTN</name>
<dbReference type="AlphaFoldDB" id="A0A0D8BEC5"/>
<dbReference type="PRINTS" id="PR00793">
    <property type="entry name" value="PROAMNOPTASE"/>
</dbReference>